<gene>
    <name evidence="2" type="ORF">BLS_005578</name>
</gene>
<dbReference type="SUPFAM" id="SSF51197">
    <property type="entry name" value="Clavaminate synthase-like"/>
    <property type="match status" value="1"/>
</dbReference>
<name>A0A8H3V5Z7_VENIN</name>
<proteinExistence type="predicted"/>
<keyword evidence="1" id="KW-0175">Coiled coil</keyword>
<dbReference type="EMBL" id="WNWQ01000039">
    <property type="protein sequence ID" value="KAE9982655.1"/>
    <property type="molecule type" value="Genomic_DNA"/>
</dbReference>
<dbReference type="InterPro" id="IPR027443">
    <property type="entry name" value="IPNS-like_sf"/>
</dbReference>
<protein>
    <submittedName>
        <fullName evidence="2">Uncharacterized protein</fullName>
    </submittedName>
</protein>
<feature type="coiled-coil region" evidence="1">
    <location>
        <begin position="303"/>
        <end position="330"/>
    </location>
</feature>
<reference evidence="2 3" key="1">
    <citation type="submission" date="2019-11" db="EMBL/GenBank/DDBJ databases">
        <title>Venturia inaequalis Genome Resource.</title>
        <authorList>
            <person name="Lichtner F.J."/>
        </authorList>
    </citation>
    <scope>NUCLEOTIDE SEQUENCE [LARGE SCALE GENOMIC DNA]</scope>
    <source>
        <strain evidence="2">Bline_iso_100314</strain>
    </source>
</reference>
<evidence type="ECO:0000313" key="3">
    <source>
        <dbReference type="Proteomes" id="UP000433883"/>
    </source>
</evidence>
<evidence type="ECO:0000256" key="1">
    <source>
        <dbReference type="SAM" id="Coils"/>
    </source>
</evidence>
<dbReference type="Proteomes" id="UP000433883">
    <property type="component" value="Unassembled WGS sequence"/>
</dbReference>
<organism evidence="2 3">
    <name type="scientific">Venturia inaequalis</name>
    <name type="common">Apple scab fungus</name>
    <dbReference type="NCBI Taxonomy" id="5025"/>
    <lineage>
        <taxon>Eukaryota</taxon>
        <taxon>Fungi</taxon>
        <taxon>Dikarya</taxon>
        <taxon>Ascomycota</taxon>
        <taxon>Pezizomycotina</taxon>
        <taxon>Dothideomycetes</taxon>
        <taxon>Pleosporomycetidae</taxon>
        <taxon>Venturiales</taxon>
        <taxon>Venturiaceae</taxon>
        <taxon>Venturia</taxon>
    </lineage>
</organism>
<dbReference type="AlphaFoldDB" id="A0A8H3V5Z7"/>
<comment type="caution">
    <text evidence="2">The sequence shown here is derived from an EMBL/GenBank/DDBJ whole genome shotgun (WGS) entry which is preliminary data.</text>
</comment>
<accession>A0A8H3V5Z7</accession>
<dbReference type="Gene3D" id="2.60.120.330">
    <property type="entry name" value="B-lactam Antibiotic, Isopenicillin N Synthase, Chain"/>
    <property type="match status" value="1"/>
</dbReference>
<sequence length="369" mass="41550">MDSKTNMYPVTKVVNYERIISRDKAELVKLAKACLPAPNGLGYFFLDLRRPSTSYVIQDLAEINASTWDYFSQPYEARVQDGISEHSGEQRYSMSTIEALEFPTKELDKDCISLSLPGSLQPALEPIRRFLTVLEYVAIDIFTCLCLPVDPTGNLHGVSTVRGRNLNHESALRLCFEEPTSWKKYAKHRDQAGDDIGGAERTMGILRIMQYDAARLCWRMDCVAGEETWSDPLPPAEGCLLVNLGDGMQALTGGRYHAPVYKYIKVNNDEEGLCSFEYTLRQENWMAPHATEEASAGIIPSQIEELEIELAQVKKQKKQVEQEKGRIERDLKAGHLAFKTLKAKYRLQRRSLRSRGGCASNSTDGSEVL</sequence>
<evidence type="ECO:0000313" key="2">
    <source>
        <dbReference type="EMBL" id="KAE9982655.1"/>
    </source>
</evidence>